<feature type="domain" description="Putative Flp pilus-assembly TadG-like N-terminal" evidence="2">
    <location>
        <begin position="24"/>
        <end position="70"/>
    </location>
</feature>
<dbReference type="EMBL" id="FQXM01000024">
    <property type="protein sequence ID" value="SHH95366.1"/>
    <property type="molecule type" value="Genomic_DNA"/>
</dbReference>
<keyword evidence="1" id="KW-1133">Transmembrane helix</keyword>
<keyword evidence="1" id="KW-0812">Transmembrane</keyword>
<keyword evidence="4" id="KW-1185">Reference proteome</keyword>
<evidence type="ECO:0000259" key="2">
    <source>
        <dbReference type="Pfam" id="PF13400"/>
    </source>
</evidence>
<gene>
    <name evidence="3" type="ORF">SAMN02745207_03389</name>
</gene>
<feature type="transmembrane region" description="Helical" evidence="1">
    <location>
        <begin position="27"/>
        <end position="52"/>
    </location>
</feature>
<dbReference type="AlphaFoldDB" id="A0A1M5X6F7"/>
<keyword evidence="1" id="KW-0472">Membrane</keyword>
<protein>
    <submittedName>
        <fullName evidence="3">Flp pilus assembly protein TadG</fullName>
    </submittedName>
</protein>
<evidence type="ECO:0000313" key="4">
    <source>
        <dbReference type="Proteomes" id="UP000184447"/>
    </source>
</evidence>
<dbReference type="STRING" id="1121316.SAMN02745207_03389"/>
<evidence type="ECO:0000313" key="3">
    <source>
        <dbReference type="EMBL" id="SHH95366.1"/>
    </source>
</evidence>
<proteinExistence type="predicted"/>
<reference evidence="3 4" key="1">
    <citation type="submission" date="2016-11" db="EMBL/GenBank/DDBJ databases">
        <authorList>
            <person name="Jaros S."/>
            <person name="Januszkiewicz K."/>
            <person name="Wedrychowicz H."/>
        </authorList>
    </citation>
    <scope>NUCLEOTIDE SEQUENCE [LARGE SCALE GENOMIC DNA]</scope>
    <source>
        <strain evidence="3 4">DSM 8605</strain>
    </source>
</reference>
<dbReference type="RefSeq" id="WP_200801493.1">
    <property type="nucleotide sequence ID" value="NZ_FQXM01000024.1"/>
</dbReference>
<name>A0A1M5X6F7_9CLOT</name>
<dbReference type="InterPro" id="IPR028087">
    <property type="entry name" value="Tad_N"/>
</dbReference>
<evidence type="ECO:0000256" key="1">
    <source>
        <dbReference type="SAM" id="Phobius"/>
    </source>
</evidence>
<dbReference type="Pfam" id="PF13400">
    <property type="entry name" value="Tad"/>
    <property type="match status" value="1"/>
</dbReference>
<accession>A0A1M5X6F7</accession>
<organism evidence="3 4">
    <name type="scientific">Clostridium grantii DSM 8605</name>
    <dbReference type="NCBI Taxonomy" id="1121316"/>
    <lineage>
        <taxon>Bacteria</taxon>
        <taxon>Bacillati</taxon>
        <taxon>Bacillota</taxon>
        <taxon>Clostridia</taxon>
        <taxon>Eubacteriales</taxon>
        <taxon>Clostridiaceae</taxon>
        <taxon>Clostridium</taxon>
    </lineage>
</organism>
<dbReference type="Proteomes" id="UP000184447">
    <property type="component" value="Unassembled WGS sequence"/>
</dbReference>
<sequence length="317" mass="35023">MMLKKLKILKERFIKNRFIKEESGNAIVLFSFYLVILIGISGLVIDTGVLYLTKTHLKKTANAVVLSGAQELTNSSAAVNAVVANILNAHGEEASLKEISIVTTYPYRISVTLEKEVKLYFLKIFKMYSEKVSVTSSVQLAPMKSGTGAVPLGIDESVPLEYLKEYTLKVDSGDSEYGNFGVLALQGPGAKLYEQDLMYGYDGELKVGDIINTQTGNIAGKTVNAVNYRINSCSHSINDYNSRDCDRIILVLVYEPYAFNGKQLSKVKIVGFAYFYLKEPVNQQDSTIKGYFIKRAGTGFGNESLRDTGAYTIKLSE</sequence>